<dbReference type="Pfam" id="PF12348">
    <property type="entry name" value="CLASP_N"/>
    <property type="match status" value="1"/>
</dbReference>
<evidence type="ECO:0000256" key="7">
    <source>
        <dbReference type="ARBA" id="ARBA00022490"/>
    </source>
</evidence>
<dbReference type="InterPro" id="IPR021133">
    <property type="entry name" value="HEAT_type_2"/>
</dbReference>
<proteinExistence type="inferred from homology"/>
<feature type="compositionally biased region" description="Polar residues" evidence="18">
    <location>
        <begin position="734"/>
        <end position="745"/>
    </location>
</feature>
<feature type="region of interest" description="Disordered" evidence="18">
    <location>
        <begin position="549"/>
        <end position="753"/>
    </location>
</feature>
<keyword evidence="10" id="KW-0677">Repeat</keyword>
<evidence type="ECO:0000256" key="16">
    <source>
        <dbReference type="ARBA" id="ARBA00023328"/>
    </source>
</evidence>
<feature type="repeat" description="HEAT" evidence="17">
    <location>
        <begin position="173"/>
        <end position="211"/>
    </location>
</feature>
<evidence type="ECO:0000256" key="8">
    <source>
        <dbReference type="ARBA" id="ARBA00022618"/>
    </source>
</evidence>
<feature type="compositionally biased region" description="Low complexity" evidence="18">
    <location>
        <begin position="679"/>
        <end position="696"/>
    </location>
</feature>
<keyword evidence="11" id="KW-0498">Mitosis</keyword>
<keyword evidence="6" id="KW-0158">Chromosome</keyword>
<feature type="compositionally biased region" description="Polar residues" evidence="18">
    <location>
        <begin position="1099"/>
        <end position="1112"/>
    </location>
</feature>
<evidence type="ECO:0000256" key="12">
    <source>
        <dbReference type="ARBA" id="ARBA00022838"/>
    </source>
</evidence>
<keyword evidence="9" id="KW-0493">Microtubule</keyword>
<feature type="compositionally biased region" description="Low complexity" evidence="18">
    <location>
        <begin position="255"/>
        <end position="269"/>
    </location>
</feature>
<gene>
    <name evidence="20" type="primary">CLASP1</name>
</gene>
<feature type="compositionally biased region" description="Polar residues" evidence="18">
    <location>
        <begin position="658"/>
        <end position="668"/>
    </location>
</feature>
<dbReference type="GO" id="GO:0007026">
    <property type="term" value="P:negative regulation of microtubule depolymerization"/>
    <property type="evidence" value="ECO:0007669"/>
    <property type="project" value="UniProtKB-ARBA"/>
</dbReference>
<dbReference type="Ensembl" id="ENSOABT00000043869.2">
    <property type="protein sequence ID" value="ENSOABP00000042724.2"/>
    <property type="gene ID" value="ENSOABG00000010620.2"/>
</dbReference>
<feature type="compositionally biased region" description="Basic and acidic residues" evidence="18">
    <location>
        <begin position="1176"/>
        <end position="1188"/>
    </location>
</feature>
<evidence type="ECO:0000256" key="3">
    <source>
        <dbReference type="ARBA" id="ARBA00004601"/>
    </source>
</evidence>
<feature type="compositionally biased region" description="Polar residues" evidence="18">
    <location>
        <begin position="572"/>
        <end position="583"/>
    </location>
</feature>
<evidence type="ECO:0000256" key="2">
    <source>
        <dbReference type="ARBA" id="ARBA00004300"/>
    </source>
</evidence>
<dbReference type="InterPro" id="IPR024395">
    <property type="entry name" value="CLASP_N_dom"/>
</dbReference>
<dbReference type="GO" id="GO:0000776">
    <property type="term" value="C:kinetochore"/>
    <property type="evidence" value="ECO:0007669"/>
    <property type="project" value="UniProtKB-KW"/>
</dbReference>
<feature type="region of interest" description="Disordered" evidence="18">
    <location>
        <begin position="1176"/>
        <end position="1233"/>
    </location>
</feature>
<feature type="region of interest" description="Disordered" evidence="18">
    <location>
        <begin position="789"/>
        <end position="827"/>
    </location>
</feature>
<evidence type="ECO:0000256" key="5">
    <source>
        <dbReference type="ARBA" id="ARBA00009549"/>
    </source>
</evidence>
<evidence type="ECO:0000256" key="17">
    <source>
        <dbReference type="PROSITE-ProRule" id="PRU00103"/>
    </source>
</evidence>
<protein>
    <recommendedName>
        <fullName evidence="19">TOG domain-containing protein</fullName>
    </recommendedName>
</protein>
<evidence type="ECO:0000256" key="18">
    <source>
        <dbReference type="SAM" id="MobiDB-lite"/>
    </source>
</evidence>
<keyword evidence="15" id="KW-0131">Cell cycle</keyword>
<dbReference type="Pfam" id="PF23271">
    <property type="entry name" value="HEAT_GCN1"/>
    <property type="match status" value="1"/>
</dbReference>
<feature type="domain" description="TOG" evidence="19">
    <location>
        <begin position="1"/>
        <end position="237"/>
    </location>
</feature>
<evidence type="ECO:0000256" key="10">
    <source>
        <dbReference type="ARBA" id="ARBA00022737"/>
    </source>
</evidence>
<dbReference type="GO" id="GO:0005813">
    <property type="term" value="C:centrosome"/>
    <property type="evidence" value="ECO:0007669"/>
    <property type="project" value="UniProtKB-SubCell"/>
</dbReference>
<organism evidence="20 21">
    <name type="scientific">Oreochromis aureus</name>
    <name type="common">Israeli tilapia</name>
    <name type="synonym">Chromis aureus</name>
    <dbReference type="NCBI Taxonomy" id="47969"/>
    <lineage>
        <taxon>Eukaryota</taxon>
        <taxon>Metazoa</taxon>
        <taxon>Chordata</taxon>
        <taxon>Craniata</taxon>
        <taxon>Vertebrata</taxon>
        <taxon>Euteleostomi</taxon>
        <taxon>Actinopterygii</taxon>
        <taxon>Neopterygii</taxon>
        <taxon>Teleostei</taxon>
        <taxon>Neoteleostei</taxon>
        <taxon>Acanthomorphata</taxon>
        <taxon>Ovalentaria</taxon>
        <taxon>Cichlomorphae</taxon>
        <taxon>Cichliformes</taxon>
        <taxon>Cichlidae</taxon>
        <taxon>African cichlids</taxon>
        <taxon>Pseudocrenilabrinae</taxon>
        <taxon>Oreochromini</taxon>
        <taxon>Oreochromis</taxon>
    </lineage>
</organism>
<accession>A0A668UVQ1</accession>
<dbReference type="SMART" id="SM01349">
    <property type="entry name" value="TOG"/>
    <property type="match status" value="4"/>
</dbReference>
<comment type="similarity">
    <text evidence="5">Belongs to the CLASP family.</text>
</comment>
<dbReference type="GO" id="GO:0045180">
    <property type="term" value="C:basal cortex"/>
    <property type="evidence" value="ECO:0007669"/>
    <property type="project" value="TreeGrafter"/>
</dbReference>
<feature type="domain" description="TOG" evidence="19">
    <location>
        <begin position="1289"/>
        <end position="1523"/>
    </location>
</feature>
<dbReference type="GO" id="GO:0005881">
    <property type="term" value="C:cytoplasmic microtubule"/>
    <property type="evidence" value="ECO:0007669"/>
    <property type="project" value="TreeGrafter"/>
</dbReference>
<feature type="compositionally biased region" description="Low complexity" evidence="18">
    <location>
        <begin position="707"/>
        <end position="721"/>
    </location>
</feature>
<feature type="compositionally biased region" description="Low complexity" evidence="18">
    <location>
        <begin position="276"/>
        <end position="297"/>
    </location>
</feature>
<name>A0A668UVQ1_OREAU</name>
<dbReference type="PANTHER" id="PTHR21567:SF28">
    <property type="entry name" value="CLIP-ASSOCIATING PROTEIN 1"/>
    <property type="match status" value="1"/>
</dbReference>
<feature type="region of interest" description="Disordered" evidence="18">
    <location>
        <begin position="240"/>
        <end position="297"/>
    </location>
</feature>
<keyword evidence="8" id="KW-0132">Cell division</keyword>
<dbReference type="GO" id="GO:0008017">
    <property type="term" value="F:microtubule binding"/>
    <property type="evidence" value="ECO:0007669"/>
    <property type="project" value="TreeGrafter"/>
</dbReference>
<evidence type="ECO:0000259" key="19">
    <source>
        <dbReference type="SMART" id="SM01349"/>
    </source>
</evidence>
<evidence type="ECO:0000313" key="20">
    <source>
        <dbReference type="Ensembl" id="ENSOABP00000042724.2"/>
    </source>
</evidence>
<dbReference type="SUPFAM" id="SSF48371">
    <property type="entry name" value="ARM repeat"/>
    <property type="match status" value="2"/>
</dbReference>
<dbReference type="InterPro" id="IPR057546">
    <property type="entry name" value="HEAT_GCN1"/>
</dbReference>
<evidence type="ECO:0000256" key="9">
    <source>
        <dbReference type="ARBA" id="ARBA00022701"/>
    </source>
</evidence>
<feature type="compositionally biased region" description="Low complexity" evidence="18">
    <location>
        <begin position="809"/>
        <end position="823"/>
    </location>
</feature>
<evidence type="ECO:0000256" key="11">
    <source>
        <dbReference type="ARBA" id="ARBA00022776"/>
    </source>
</evidence>
<dbReference type="GO" id="GO:0040001">
    <property type="term" value="P:establishment of mitotic spindle localization"/>
    <property type="evidence" value="ECO:0007669"/>
    <property type="project" value="TreeGrafter"/>
</dbReference>
<keyword evidence="21" id="KW-1185">Reference proteome</keyword>
<evidence type="ECO:0000256" key="14">
    <source>
        <dbReference type="ARBA" id="ARBA00023212"/>
    </source>
</evidence>
<evidence type="ECO:0000256" key="13">
    <source>
        <dbReference type="ARBA" id="ARBA00023034"/>
    </source>
</evidence>
<dbReference type="PANTHER" id="PTHR21567">
    <property type="entry name" value="CLASP"/>
    <property type="match status" value="1"/>
</dbReference>
<dbReference type="FunFam" id="1.25.10.10:FF:000005">
    <property type="entry name" value="CLIP-associating protein 1 isoform 2"/>
    <property type="match status" value="1"/>
</dbReference>
<keyword evidence="13" id="KW-0333">Golgi apparatus</keyword>
<dbReference type="GO" id="GO:0043515">
    <property type="term" value="F:kinetochore binding"/>
    <property type="evidence" value="ECO:0007669"/>
    <property type="project" value="TreeGrafter"/>
</dbReference>
<evidence type="ECO:0000256" key="1">
    <source>
        <dbReference type="ARBA" id="ARBA00004186"/>
    </source>
</evidence>
<dbReference type="InterPro" id="IPR011989">
    <property type="entry name" value="ARM-like"/>
</dbReference>
<feature type="domain" description="TOG" evidence="19">
    <location>
        <begin position="316"/>
        <end position="552"/>
    </location>
</feature>
<evidence type="ECO:0000256" key="4">
    <source>
        <dbReference type="ARBA" id="ARBA00004629"/>
    </source>
</evidence>
<dbReference type="GO" id="GO:0005876">
    <property type="term" value="C:spindle microtubule"/>
    <property type="evidence" value="ECO:0007669"/>
    <property type="project" value="TreeGrafter"/>
</dbReference>
<evidence type="ECO:0000256" key="15">
    <source>
        <dbReference type="ARBA" id="ARBA00023306"/>
    </source>
</evidence>
<comment type="subcellular location">
    <subcellularLocation>
        <location evidence="4">Chromosome</location>
        <location evidence="4">Centromere</location>
        <location evidence="4">Kinetochore</location>
    </subcellularLocation>
    <subcellularLocation>
        <location evidence="2">Cytoplasm</location>
        <location evidence="2">Cytoskeleton</location>
        <location evidence="2">Microtubule organizing center</location>
        <location evidence="2">Centrosome</location>
    </subcellularLocation>
    <subcellularLocation>
        <location evidence="1">Cytoplasm</location>
        <location evidence="1">Cytoskeleton</location>
        <location evidence="1">Spindle</location>
    </subcellularLocation>
    <subcellularLocation>
        <location evidence="3">Golgi apparatus</location>
        <location evidence="3">trans-Golgi network</location>
    </subcellularLocation>
</comment>
<feature type="compositionally biased region" description="Polar residues" evidence="18">
    <location>
        <begin position="1216"/>
        <end position="1227"/>
    </location>
</feature>
<dbReference type="Pfam" id="PF21041">
    <property type="entry name" value="XMAP215_CLASP_TOG"/>
    <property type="match status" value="1"/>
</dbReference>
<feature type="compositionally biased region" description="Low complexity" evidence="18">
    <location>
        <begin position="549"/>
        <end position="571"/>
    </location>
</feature>
<evidence type="ECO:0000256" key="6">
    <source>
        <dbReference type="ARBA" id="ARBA00022454"/>
    </source>
</evidence>
<feature type="compositionally biased region" description="Low complexity" evidence="18">
    <location>
        <begin position="586"/>
        <end position="603"/>
    </location>
</feature>
<feature type="domain" description="TOG" evidence="19">
    <location>
        <begin position="830"/>
        <end position="1061"/>
    </location>
</feature>
<reference evidence="20" key="2">
    <citation type="submission" date="2025-09" db="UniProtKB">
        <authorList>
            <consortium name="Ensembl"/>
        </authorList>
    </citation>
    <scope>IDENTIFICATION</scope>
</reference>
<feature type="compositionally biased region" description="Low complexity" evidence="18">
    <location>
        <begin position="631"/>
        <end position="646"/>
    </location>
</feature>
<dbReference type="FunFam" id="1.25.10.10:FF:000031">
    <property type="entry name" value="CLIP-associating protein 1 isoform 2"/>
    <property type="match status" value="1"/>
</dbReference>
<feature type="compositionally biased region" description="Low complexity" evidence="18">
    <location>
        <begin position="1113"/>
        <end position="1130"/>
    </location>
</feature>
<dbReference type="GO" id="GO:0051301">
    <property type="term" value="P:cell division"/>
    <property type="evidence" value="ECO:0007669"/>
    <property type="project" value="UniProtKB-KW"/>
</dbReference>
<dbReference type="GO" id="GO:0090307">
    <property type="term" value="P:mitotic spindle assembly"/>
    <property type="evidence" value="ECO:0007669"/>
    <property type="project" value="TreeGrafter"/>
</dbReference>
<dbReference type="GO" id="GO:0005794">
    <property type="term" value="C:Golgi apparatus"/>
    <property type="evidence" value="ECO:0007669"/>
    <property type="project" value="UniProtKB-SubCell"/>
</dbReference>
<keyword evidence="16" id="KW-0137">Centromere</keyword>
<dbReference type="PROSITE" id="PS50077">
    <property type="entry name" value="HEAT_REPEAT"/>
    <property type="match status" value="1"/>
</dbReference>
<sequence length="1533" mass="168760">MEEEVEAVSMEYLLEQVTQKDLGKRLQVGQEVMELILDEERSPELEQDQSMLDRMVDCVASSWVNSSNFKVVLLGMDILSALVSRLQERFRTQVGTVLPSLIDRLGDAKDQVREQDQALLLKIMDQAANPQYVWERMMGGFKHKNNRTREGLCLCLISTLNVFGSQSLTLSKIVPHICSLLGDPTSQVRDGAMNCLVEIYRHVGERVRIDLGKKGLPQSRLNVIFSKFDEVQRSGNMVLSPLSDKNFEDDDSVDGGRSSSSSKGTSLSGRKAVSMGSFRRPASASSSKSAGRDGSSAGAVDEEDFIQAFEDVPTVQIYSNREVEEAMTKIRDVLSDDKRDWELRVAALKKVRSLLLAGAPEFDGFLQQLRLMEAAFKLSAKDLRSQVVREACITLGHLSSVLGNRFDHAAEAIMPILLNLVPNSAKVMATSGMAAIRLILRHTHYPRLIPIITSNCTSKSVAVRRRCFEFLDLLLQEWQTSCLERHGTVLMETIKKGIHDADAEARSVARKCYWSFHSHFSREAEQLFQGLESSYQKALQAHLRSGDSLMSLPASDRSSSSSQESLNRPLSAKSTVGSSSARSKPTHTSRTPAAASSPSSLQRSRSDVDVNAAASASARTRMPAVPSTVLSSASPFSSASALPPGSYASLGRVRTRRTSSGNGPSVTDTRGRSRGKVVSQSQPGSRSGSPGRLLSSTYGRIPRPTMGTGATTAATGSTSTSLTDKSRPRGHRSQGCSRETSPTRSGTDRLSHQARISASVNAMRILNTGTEVEAAVADALLLGDSRSKRRPVRRRFESPGMYSDDDANSDASSACSERSYSSRNGGVAPHYLRQTEDVAEVLNHCASANWSERKEGLLGLQNLLKSQRMLSRVELKRLCEIFTRMFADPHSKVFSMFLETLVDFIVLHRDDLLDWLFVLLTQLLKKMGADLLGSVQAKVQKALDVTRESFPYEQQFNILMRFIVDQTQTPNLKVKVAILRYIEALARQMDPADFVNSSETRLAVSRIITWTTEPKSSDVRKTLHNWAGEDFSGRPSTVASLPGEGNLEERCKQAAQVVLIALFELNTPEFTMLLGALPKTFQDGTTKLLHNHLRNASANSGISMASPSNSAGRTPPRQPSSRSSPLTSPTNCSHGGLSPSMLEYDSENLNSEEIYSSLRGVTEAIQNFSFRSQEDLVEPLRRDGKKDGVMTGGGASSDSEPRPSGDAVEGGRTALDNKTSLLNTPSPRSFAGPRFREYNPYNYTDGISTMDKATLKEALYEDAVEQLREGRRQESVENKILNPKSFPAGAAEQLELVGELLKELSQGQAGERGPEERRGTLLEMLKVAREDSLVVWEEHFKTMLLLLLETLGDKDHTIRALALRVLKEILRNQPARFKNYAELTIMKMLEAHKDSHKEVVRAAEEAASTLAGSIHPEQCIKVLCPIVQTADYPINLAAIKMQTRAIERITREPLHQLLPDIIPGLLQGYDNTESSVRKASVFCLVAIYSVIGEELKPYLAQLTGSKMKLLNLYIKRAQTSTSNSSSSSDISSY</sequence>
<keyword evidence="12" id="KW-0995">Kinetochore</keyword>
<feature type="region of interest" description="Disordered" evidence="18">
    <location>
        <begin position="1099"/>
        <end position="1143"/>
    </location>
</feature>
<dbReference type="InterPro" id="IPR016024">
    <property type="entry name" value="ARM-type_fold"/>
</dbReference>
<dbReference type="Proteomes" id="UP000472276">
    <property type="component" value="Unassembled WGS sequence"/>
</dbReference>
<keyword evidence="14" id="KW-0206">Cytoskeleton</keyword>
<dbReference type="InterPro" id="IPR048491">
    <property type="entry name" value="XMAP215_CLASP_TOG"/>
</dbReference>
<dbReference type="InterPro" id="IPR034085">
    <property type="entry name" value="TOG"/>
</dbReference>
<evidence type="ECO:0000313" key="21">
    <source>
        <dbReference type="Proteomes" id="UP000472276"/>
    </source>
</evidence>
<dbReference type="Gene3D" id="1.25.10.10">
    <property type="entry name" value="Leucine-rich Repeat Variant"/>
    <property type="match status" value="4"/>
</dbReference>
<keyword evidence="7" id="KW-0963">Cytoplasm</keyword>
<reference evidence="20" key="1">
    <citation type="submission" date="2025-08" db="UniProtKB">
        <authorList>
            <consortium name="Ensembl"/>
        </authorList>
    </citation>
    <scope>IDENTIFICATION</scope>
</reference>
<dbReference type="GO" id="GO:0072686">
    <property type="term" value="C:mitotic spindle"/>
    <property type="evidence" value="ECO:0007669"/>
    <property type="project" value="TreeGrafter"/>
</dbReference>